<dbReference type="RefSeq" id="XP_003880761.1">
    <property type="nucleotide sequence ID" value="XM_003880712.1"/>
</dbReference>
<feature type="region of interest" description="Disordered" evidence="5">
    <location>
        <begin position="361"/>
        <end position="389"/>
    </location>
</feature>
<keyword evidence="8" id="KW-1185">Reference proteome</keyword>
<keyword evidence="4" id="KW-0968">Cytoplasmic vesicle</keyword>
<dbReference type="GO" id="GO:0032588">
    <property type="term" value="C:trans-Golgi network membrane"/>
    <property type="evidence" value="ECO:0007669"/>
    <property type="project" value="TreeGrafter"/>
</dbReference>
<evidence type="ECO:0000256" key="3">
    <source>
        <dbReference type="ARBA" id="ARBA00023034"/>
    </source>
</evidence>
<feature type="compositionally biased region" description="Polar residues" evidence="5">
    <location>
        <begin position="715"/>
        <end position="729"/>
    </location>
</feature>
<dbReference type="Proteomes" id="UP000007494">
    <property type="component" value="Chromosome IV"/>
</dbReference>
<dbReference type="GO" id="GO:0031410">
    <property type="term" value="C:cytoplasmic vesicle"/>
    <property type="evidence" value="ECO:0007669"/>
    <property type="project" value="UniProtKB-SubCell"/>
</dbReference>
<dbReference type="SUPFAM" id="SSF48464">
    <property type="entry name" value="ENTH/VHS domain"/>
    <property type="match status" value="1"/>
</dbReference>
<dbReference type="InterPro" id="IPR035802">
    <property type="entry name" value="ENTH/VHS_tepsin"/>
</dbReference>
<name>F0V9W6_NEOCL</name>
<evidence type="ECO:0000256" key="2">
    <source>
        <dbReference type="ARBA" id="ARBA00004555"/>
    </source>
</evidence>
<reference evidence="6" key="1">
    <citation type="submission" date="2011-02" db="EMBL/GenBank/DDBJ databases">
        <authorList>
            <person name="Aslett M."/>
        </authorList>
    </citation>
    <scope>NUCLEOTIDE SEQUENCE</scope>
    <source>
        <strain evidence="6">Liverpool</strain>
    </source>
</reference>
<dbReference type="PANTHER" id="PTHR21514">
    <property type="entry name" value="AP-4 COMPLEX ACCESSORY SUBUNIT TEPSIN"/>
    <property type="match status" value="1"/>
</dbReference>
<dbReference type="CDD" id="cd03572">
    <property type="entry name" value="ENTH_like_Tepsin"/>
    <property type="match status" value="1"/>
</dbReference>
<feature type="region of interest" description="Disordered" evidence="5">
    <location>
        <begin position="659"/>
        <end position="743"/>
    </location>
</feature>
<feature type="compositionally biased region" description="Polar residues" evidence="5">
    <location>
        <begin position="377"/>
        <end position="387"/>
    </location>
</feature>
<dbReference type="AlphaFoldDB" id="F0V9W6"/>
<dbReference type="OMA" id="CLYAHEN"/>
<gene>
    <name evidence="7" type="ORF">BN1204_011950</name>
    <name evidence="6" type="ORF">NCLIV_011950</name>
</gene>
<feature type="compositionally biased region" description="Polar residues" evidence="5">
    <location>
        <begin position="999"/>
        <end position="1014"/>
    </location>
</feature>
<feature type="compositionally biased region" description="Low complexity" evidence="5">
    <location>
        <begin position="1019"/>
        <end position="1029"/>
    </location>
</feature>
<feature type="region of interest" description="Disordered" evidence="5">
    <location>
        <begin position="958"/>
        <end position="1052"/>
    </location>
</feature>
<evidence type="ECO:0000313" key="8">
    <source>
        <dbReference type="Proteomes" id="UP000007494"/>
    </source>
</evidence>
<feature type="compositionally biased region" description="Polar residues" evidence="5">
    <location>
        <begin position="553"/>
        <end position="562"/>
    </location>
</feature>
<evidence type="ECO:0000256" key="5">
    <source>
        <dbReference type="SAM" id="MobiDB-lite"/>
    </source>
</evidence>
<dbReference type="InterPro" id="IPR008942">
    <property type="entry name" value="ENTH_VHS"/>
</dbReference>
<reference evidence="8" key="3">
    <citation type="journal article" date="2012" name="PLoS Pathog.">
        <title>Comparative genomics of the apicomplexan parasites Toxoplasma gondii and Neospora caninum: Coccidia differing in host range and transmission strategy.</title>
        <authorList>
            <person name="Reid A.J."/>
            <person name="Vermont S.J."/>
            <person name="Cotton J.A."/>
            <person name="Harris D."/>
            <person name="Hill-Cawthorne G.A."/>
            <person name="Konen-Waisman S."/>
            <person name="Latham S.M."/>
            <person name="Mourier T."/>
            <person name="Norton R."/>
            <person name="Quail M.A."/>
            <person name="Sanders M."/>
            <person name="Shanmugam D."/>
            <person name="Sohal A."/>
            <person name="Wasmuth J.D."/>
            <person name="Brunk B."/>
            <person name="Grigg M.E."/>
            <person name="Howard J.C."/>
            <person name="Parkinson J."/>
            <person name="Roos D.S."/>
            <person name="Trees A.J."/>
            <person name="Berriman M."/>
            <person name="Pain A."/>
            <person name="Wastling J.M."/>
        </authorList>
    </citation>
    <scope>NUCLEOTIDE SEQUENCE [LARGE SCALE GENOMIC DNA]</scope>
    <source>
        <strain evidence="8">Liverpool</strain>
    </source>
</reference>
<dbReference type="InterPro" id="IPR039273">
    <property type="entry name" value="TEPSIN"/>
</dbReference>
<feature type="compositionally biased region" description="Low complexity" evidence="5">
    <location>
        <begin position="677"/>
        <end position="691"/>
    </location>
</feature>
<dbReference type="Gene3D" id="1.25.40.90">
    <property type="match status" value="1"/>
</dbReference>
<dbReference type="OrthoDB" id="331857at2759"/>
<protein>
    <submittedName>
        <fullName evidence="6">Uncharacterized protein</fullName>
    </submittedName>
</protein>
<feature type="region of interest" description="Disordered" evidence="5">
    <location>
        <begin position="546"/>
        <end position="601"/>
    </location>
</feature>
<feature type="region of interest" description="Disordered" evidence="5">
    <location>
        <begin position="261"/>
        <end position="299"/>
    </location>
</feature>
<evidence type="ECO:0000256" key="1">
    <source>
        <dbReference type="ARBA" id="ARBA00004541"/>
    </source>
</evidence>
<evidence type="ECO:0000313" key="7">
    <source>
        <dbReference type="EMBL" id="CEL65340.1"/>
    </source>
</evidence>
<comment type="subcellular location">
    <subcellularLocation>
        <location evidence="1">Cytoplasmic vesicle</location>
    </subcellularLocation>
    <subcellularLocation>
        <location evidence="2">Golgi apparatus</location>
    </subcellularLocation>
</comment>
<feature type="compositionally biased region" description="Basic and acidic residues" evidence="5">
    <location>
        <begin position="695"/>
        <end position="705"/>
    </location>
</feature>
<proteinExistence type="predicted"/>
<accession>F0V9W6</accession>
<sequence>MDRSLLNKLTCSGEEMPAGYLYTELVTSTNNLFAPVGQSAFGANPQFRLGNTASAGVAPQDTVVEILEFVSRKLERSDSDPFVKMKCLRLLKHLCERGHERVRGIIQRRYLHRIKACQTYRGPPHPLQGDAPSAAVRAEADACLRCLYAHENGAAGSAVPTSIEATGRIEGFGPGSRATPGADGGYGMEGVKTSCGTGFGGAYGGTSWSASGSSMVGFGNPHFSHEKQPSRREQALQLISATASKILPTSVQEQLQKVVTTALPGGGGPPVSRLGYSSSGSFRPPTAPQSGDSKDGIWTASTSFSSPYAAAPEEQARIRYGSSAGRYGDSAGGYCRPNLGTTASPALSSAHGPVWGPRGGSGFAGATLDSGRVSPPDGQTSAFSSASKEGVRNRPAVSTLVESGAYENRVVEELLVPCGAKLTPSPATLEDFASKCQALDSRVLGCIIQQKLEDEAIPWISRLRLLCGCAALLRRERQRGGRTLGGLARDVARNAAESADAEALTLAEVLAANCVDTLKRCVDSPQLKRQATEVLRLLGEHEDTDAEVRTGNRVATATSTAESNDDRETASAVDLLDLGDEGPEEIQGPGGRGAEELGGRGGEARDLLDLCGEEATHAHAGNAHSLNGTLHRTPSTSQAAQQGDLLDVLSVDLTSLSLASASSDPPKTLSAARCQGAPSSASPASASSFFSGLVVKDDKQKRREGASSGRGGSSLLSPTCQAGRSSSASLLPETDAGRGDRASWPVASKAPAICPQEMLALDTVLAPLASSVPGGGSRGSPATLASVSAKPGEQPRRVPVPFPLSHTSESSPACGNAASRLGFSPLLLSPVASESIAGVAASSTGTGFAGACGGTGQVAANGLFPASLSPLSAALAAPTPSFSPGSCSPSTLLGAAAGPAFPPPSSGLTPQTRTAHLDRVFNACGASGQTRQAVCGATGYAALFPQGRSAANCAGLTPAASAQPHAPSAAPPGREESSSGTREGGAERGAPFSRMVSLTGASTVQALSSHSSPLGASKGTPDAGAQPAGPGNGGAGESRNPEARTKFAFVTS</sequence>
<dbReference type="eggNOG" id="ENOG502QV38">
    <property type="taxonomic scope" value="Eukaryota"/>
</dbReference>
<dbReference type="VEuPathDB" id="ToxoDB:NCLIV_011950"/>
<keyword evidence="3" id="KW-0333">Golgi apparatus</keyword>
<dbReference type="EMBL" id="LN714478">
    <property type="protein sequence ID" value="CEL65340.1"/>
    <property type="molecule type" value="Genomic_DNA"/>
</dbReference>
<evidence type="ECO:0000256" key="4">
    <source>
        <dbReference type="ARBA" id="ARBA00023329"/>
    </source>
</evidence>
<dbReference type="EMBL" id="FR823384">
    <property type="protein sequence ID" value="CBZ50728.1"/>
    <property type="molecule type" value="Genomic_DNA"/>
</dbReference>
<feature type="compositionally biased region" description="Low complexity" evidence="5">
    <location>
        <begin position="958"/>
        <end position="972"/>
    </location>
</feature>
<dbReference type="InParanoid" id="F0V9W6"/>
<dbReference type="GeneID" id="13441757"/>
<feature type="region of interest" description="Disordered" evidence="5">
    <location>
        <begin position="772"/>
        <end position="796"/>
    </location>
</feature>
<organism evidence="6 8">
    <name type="scientific">Neospora caninum (strain Liverpool)</name>
    <dbReference type="NCBI Taxonomy" id="572307"/>
    <lineage>
        <taxon>Eukaryota</taxon>
        <taxon>Sar</taxon>
        <taxon>Alveolata</taxon>
        <taxon>Apicomplexa</taxon>
        <taxon>Conoidasida</taxon>
        <taxon>Coccidia</taxon>
        <taxon>Eucoccidiorida</taxon>
        <taxon>Eimeriorina</taxon>
        <taxon>Sarcocystidae</taxon>
        <taxon>Neospora</taxon>
    </lineage>
</organism>
<reference evidence="6" key="2">
    <citation type="submission" date="2011-03" db="EMBL/GenBank/DDBJ databases">
        <title>Comparative genomics and transcriptomics of Neospora caninum and Toxoplasma gondii.</title>
        <authorList>
            <person name="Reid A.J."/>
            <person name="Sohal A."/>
            <person name="Harris D."/>
            <person name="Quail M."/>
            <person name="Sanders M."/>
            <person name="Berriman M."/>
            <person name="Wastling J.M."/>
            <person name="Pain A."/>
        </authorList>
    </citation>
    <scope>NUCLEOTIDE SEQUENCE</scope>
    <source>
        <strain evidence="6">Liverpool</strain>
    </source>
</reference>
<reference evidence="7" key="4">
    <citation type="journal article" date="2015" name="PLoS ONE">
        <title>Comprehensive Evaluation of Toxoplasma gondii VEG and Neospora caninum LIV Genomes with Tachyzoite Stage Transcriptome and Proteome Defines Novel Transcript Features.</title>
        <authorList>
            <person name="Ramaprasad A."/>
            <person name="Mourier T."/>
            <person name="Naeem R."/>
            <person name="Malas T.B."/>
            <person name="Moussa E."/>
            <person name="Panigrahi A."/>
            <person name="Vermont S.J."/>
            <person name="Otto T.D."/>
            <person name="Wastling J."/>
            <person name="Pain A."/>
        </authorList>
    </citation>
    <scope>NUCLEOTIDE SEQUENCE</scope>
    <source>
        <strain evidence="7">Liverpool</strain>
    </source>
</reference>
<evidence type="ECO:0000313" key="6">
    <source>
        <dbReference type="EMBL" id="CBZ50728.1"/>
    </source>
</evidence>
<dbReference type="PANTHER" id="PTHR21514:SF0">
    <property type="entry name" value="AP-4 COMPLEX ACCESSORY SUBUNIT TEPSIN"/>
    <property type="match status" value="1"/>
</dbReference>